<evidence type="ECO:0000256" key="4">
    <source>
        <dbReference type="ARBA" id="ARBA00022723"/>
    </source>
</evidence>
<evidence type="ECO:0000256" key="1">
    <source>
        <dbReference type="ARBA" id="ARBA00003174"/>
    </source>
</evidence>
<evidence type="ECO:0000256" key="7">
    <source>
        <dbReference type="ARBA" id="ARBA00022833"/>
    </source>
</evidence>
<keyword evidence="6" id="KW-0378">Hydrolase</keyword>
<keyword evidence="7" id="KW-0862">Zinc</keyword>
<evidence type="ECO:0000313" key="13">
    <source>
        <dbReference type="Proteomes" id="UP000070054"/>
    </source>
</evidence>
<comment type="caution">
    <text evidence="12">The sequence shown here is derived from an EMBL/GenBank/DDBJ whole genome shotgun (WGS) entry which is preliminary data.</text>
</comment>
<dbReference type="OrthoDB" id="536211at2759"/>
<dbReference type="InterPro" id="IPR008754">
    <property type="entry name" value="Peptidase_M43"/>
</dbReference>
<keyword evidence="4" id="KW-0479">Metal-binding</keyword>
<dbReference type="AlphaFoldDB" id="A0A135SL11"/>
<feature type="chain" id="PRO_5007802556" evidence="10">
    <location>
        <begin position="18"/>
        <end position="281"/>
    </location>
</feature>
<protein>
    <submittedName>
        <fullName evidence="12">Metalloprotease</fullName>
    </submittedName>
</protein>
<organism evidence="12 13">
    <name type="scientific">Colletotrichum nymphaeae SA-01</name>
    <dbReference type="NCBI Taxonomy" id="1460502"/>
    <lineage>
        <taxon>Eukaryota</taxon>
        <taxon>Fungi</taxon>
        <taxon>Dikarya</taxon>
        <taxon>Ascomycota</taxon>
        <taxon>Pezizomycotina</taxon>
        <taxon>Sordariomycetes</taxon>
        <taxon>Hypocreomycetidae</taxon>
        <taxon>Glomerellales</taxon>
        <taxon>Glomerellaceae</taxon>
        <taxon>Colletotrichum</taxon>
        <taxon>Colletotrichum acutatum species complex</taxon>
    </lineage>
</organism>
<dbReference type="PANTHER" id="PTHR47466">
    <property type="match status" value="1"/>
</dbReference>
<accession>A0A135SL11</accession>
<dbReference type="PANTHER" id="PTHR47466:SF1">
    <property type="entry name" value="METALLOPROTEASE MEP1 (AFU_ORTHOLOGUE AFUA_1G07730)-RELATED"/>
    <property type="match status" value="1"/>
</dbReference>
<comment type="similarity">
    <text evidence="2">Belongs to the peptidase M43B family.</text>
</comment>
<dbReference type="Proteomes" id="UP000070054">
    <property type="component" value="Unassembled WGS sequence"/>
</dbReference>
<feature type="signal peptide" evidence="10">
    <location>
        <begin position="1"/>
        <end position="17"/>
    </location>
</feature>
<proteinExistence type="inferred from homology"/>
<feature type="domain" description="Peptidase M43 pregnancy-associated plasma-A" evidence="11">
    <location>
        <begin position="186"/>
        <end position="274"/>
    </location>
</feature>
<sequence>MQFKLSVVAALAAAASAAVTPARLGCGTHDPTPEHIEISKKLAEEEAANNGTMSLMAAATINVNVYFHVVASSQTVANGYITFQQDKMLADQLAVMNSDFAPHGISYTLVETTRTINANWAQDGDEMAMKRALRKGTYKDLNLYFVRTLGGDFGYCYFPTTAAAGSTAYIRDGCTILSSTVPGGSETNYNLGKTVTHEVGHWFGLYHTFQGGCTGEGDSIADTPAQASFSTGCPTGRDSCPSQAGLDPIHNYMDYSYDSCYEEFTPNQQTRMYSFWNQYRA</sequence>
<dbReference type="InterPro" id="IPR024079">
    <property type="entry name" value="MetalloPept_cat_dom_sf"/>
</dbReference>
<keyword evidence="13" id="KW-1185">Reference proteome</keyword>
<comment type="function">
    <text evidence="1">Secreted metalloproteinase that allows assimilation of proteinaceous substrates.</text>
</comment>
<evidence type="ECO:0000256" key="5">
    <source>
        <dbReference type="ARBA" id="ARBA00022729"/>
    </source>
</evidence>
<keyword evidence="5 10" id="KW-0732">Signal</keyword>
<keyword evidence="9" id="KW-1015">Disulfide bond</keyword>
<evidence type="ECO:0000256" key="2">
    <source>
        <dbReference type="ARBA" id="ARBA00008721"/>
    </source>
</evidence>
<evidence type="ECO:0000256" key="10">
    <source>
        <dbReference type="SAM" id="SignalP"/>
    </source>
</evidence>
<dbReference type="CDD" id="cd04275">
    <property type="entry name" value="ZnMc_pappalysin_like"/>
    <property type="match status" value="1"/>
</dbReference>
<dbReference type="GO" id="GO:0008237">
    <property type="term" value="F:metallopeptidase activity"/>
    <property type="evidence" value="ECO:0007669"/>
    <property type="project" value="UniProtKB-KW"/>
</dbReference>
<evidence type="ECO:0000256" key="3">
    <source>
        <dbReference type="ARBA" id="ARBA00022670"/>
    </source>
</evidence>
<gene>
    <name evidence="12" type="ORF">CNYM01_01432</name>
</gene>
<evidence type="ECO:0000256" key="9">
    <source>
        <dbReference type="ARBA" id="ARBA00023157"/>
    </source>
</evidence>
<dbReference type="GO" id="GO:0006508">
    <property type="term" value="P:proteolysis"/>
    <property type="evidence" value="ECO:0007669"/>
    <property type="project" value="UniProtKB-KW"/>
</dbReference>
<evidence type="ECO:0000259" key="11">
    <source>
        <dbReference type="Pfam" id="PF05572"/>
    </source>
</evidence>
<dbReference type="Gene3D" id="3.40.390.10">
    <property type="entry name" value="Collagenase (Catalytic Domain)"/>
    <property type="match status" value="1"/>
</dbReference>
<keyword evidence="3 12" id="KW-0645">Protease</keyword>
<evidence type="ECO:0000313" key="12">
    <source>
        <dbReference type="EMBL" id="KXH36536.1"/>
    </source>
</evidence>
<dbReference type="GO" id="GO:0046872">
    <property type="term" value="F:metal ion binding"/>
    <property type="evidence" value="ECO:0007669"/>
    <property type="project" value="UniProtKB-KW"/>
</dbReference>
<evidence type="ECO:0000256" key="6">
    <source>
        <dbReference type="ARBA" id="ARBA00022801"/>
    </source>
</evidence>
<name>A0A135SL11_9PEZI</name>
<evidence type="ECO:0000256" key="8">
    <source>
        <dbReference type="ARBA" id="ARBA00023049"/>
    </source>
</evidence>
<keyword evidence="8 12" id="KW-0482">Metalloprotease</keyword>
<dbReference type="Pfam" id="PF05572">
    <property type="entry name" value="Peptidase_M43"/>
    <property type="match status" value="1"/>
</dbReference>
<reference evidence="12 13" key="1">
    <citation type="submission" date="2014-02" db="EMBL/GenBank/DDBJ databases">
        <title>The genome sequence of Colletotrichum nymphaeae SA-01.</title>
        <authorList>
            <person name="Baroncelli R."/>
            <person name="Thon M.R."/>
        </authorList>
    </citation>
    <scope>NUCLEOTIDE SEQUENCE [LARGE SCALE GENOMIC DNA]</scope>
    <source>
        <strain evidence="12 13">SA-01</strain>
    </source>
</reference>
<dbReference type="EMBL" id="JEMN01001464">
    <property type="protein sequence ID" value="KXH36536.1"/>
    <property type="molecule type" value="Genomic_DNA"/>
</dbReference>
<dbReference type="SUPFAM" id="SSF55486">
    <property type="entry name" value="Metalloproteases ('zincins'), catalytic domain"/>
    <property type="match status" value="1"/>
</dbReference>